<dbReference type="GeneID" id="17308456"/>
<proteinExistence type="inferred from homology"/>
<sequence length="624" mass="71385">MVHLSAFDKLEQGIDRDFLRRLAKLLPILIPSPFCKESFYLFLVAVLMVVRTLCDVWQIRNGTSIETAIISRDKKAFRKYMLRFVGAMLPIAFVNNLLKYGLNEIALSFRTRLTQHLYKEYLSGFTYYKLSNLDNRIGNPDQLLTQDVDKFATSLADLYSNVSKPILDIAIYAKKLAENVGIAHARVGAMLAYLAASGVVLTHMRRPLGQYTVKEQRYEGQFRHVTTRIISNSEEIAFYRGNTRESHWVAKSFGKLEHHIRKVMQFRFGVGMIDTIIAKYMATVVGYHIVSRPLLNMSNPKHVNSTQNELQEEYYRSGRMMLQMAQAVGRLVLAGRELTRLAGFTARIDELENVLKELQEDKYQRTLVRSSSRRNLDPPRLRDGELDQQDLQPGRGIKIEQDGIIRFENVPIVTPNSEVLVDSLSFEVKQGMNTLICGPNGCGKSSLFRILGDLWPVFGGKVMKPKPERIFYIPQKPYLCLGTLRDQVIYPHSRELMWSSGKKDDDLLDLLDRVSLGYLVHSRESGWESVEDWADVLSGGEKQRLAMARLFYHKPQFAILDECTSAVSVDVEGMMYSECQRQGITLLTVSHRKSLWKYHEWLLRFDGEGGAEFMSIQGCEQFGS</sequence>
<accession>L1JUR7</accession>
<evidence type="ECO:0000259" key="13">
    <source>
        <dbReference type="PROSITE" id="PS50929"/>
    </source>
</evidence>
<dbReference type="SUPFAM" id="SSF90123">
    <property type="entry name" value="ABC transporter transmembrane region"/>
    <property type="match status" value="1"/>
</dbReference>
<dbReference type="InterPro" id="IPR003439">
    <property type="entry name" value="ABC_transporter-like_ATP-bd"/>
</dbReference>
<evidence type="ECO:0000256" key="2">
    <source>
        <dbReference type="ARBA" id="ARBA00004585"/>
    </source>
</evidence>
<dbReference type="HOGENOM" id="CLU_007587_5_1_1"/>
<dbReference type="InterPro" id="IPR011527">
    <property type="entry name" value="ABC1_TM_dom"/>
</dbReference>
<evidence type="ECO:0000256" key="5">
    <source>
        <dbReference type="ARBA" id="ARBA00022692"/>
    </source>
</evidence>
<protein>
    <recommendedName>
        <fullName evidence="17">ABC transporter domain-containing protein</fullName>
    </recommendedName>
</protein>
<keyword evidence="6" id="KW-0547">Nucleotide-binding</keyword>
<dbReference type="GO" id="GO:0005778">
    <property type="term" value="C:peroxisomal membrane"/>
    <property type="evidence" value="ECO:0007669"/>
    <property type="project" value="UniProtKB-SubCell"/>
</dbReference>
<evidence type="ECO:0008006" key="17">
    <source>
        <dbReference type="Google" id="ProtNLM"/>
    </source>
</evidence>
<evidence type="ECO:0000256" key="11">
    <source>
        <dbReference type="SAM" id="Phobius"/>
    </source>
</evidence>
<evidence type="ECO:0000256" key="9">
    <source>
        <dbReference type="ARBA" id="ARBA00023136"/>
    </source>
</evidence>
<feature type="domain" description="ABC transmembrane type-1" evidence="13">
    <location>
        <begin position="65"/>
        <end position="278"/>
    </location>
</feature>
<dbReference type="InterPro" id="IPR050835">
    <property type="entry name" value="ABC_transporter_sub-D"/>
</dbReference>
<dbReference type="SUPFAM" id="SSF52540">
    <property type="entry name" value="P-loop containing nucleoside triphosphate hydrolases"/>
    <property type="match status" value="1"/>
</dbReference>
<comment type="similarity">
    <text evidence="3">Belongs to the ABC transporter superfamily. ABCD family. Peroxisomal fatty acyl CoA transporter (TC 3.A.1.203) subfamily.</text>
</comment>
<keyword evidence="8 11" id="KW-1133">Transmembrane helix</keyword>
<dbReference type="GO" id="GO:0006635">
    <property type="term" value="P:fatty acid beta-oxidation"/>
    <property type="evidence" value="ECO:0007669"/>
    <property type="project" value="TreeGrafter"/>
</dbReference>
<evidence type="ECO:0000259" key="12">
    <source>
        <dbReference type="PROSITE" id="PS50893"/>
    </source>
</evidence>
<feature type="transmembrane region" description="Helical" evidence="11">
    <location>
        <begin position="39"/>
        <end position="59"/>
    </location>
</feature>
<evidence type="ECO:0000256" key="8">
    <source>
        <dbReference type="ARBA" id="ARBA00022989"/>
    </source>
</evidence>
<feature type="transmembrane region" description="Helical" evidence="11">
    <location>
        <begin position="80"/>
        <end position="98"/>
    </location>
</feature>
<dbReference type="GO" id="GO:0140359">
    <property type="term" value="F:ABC-type transporter activity"/>
    <property type="evidence" value="ECO:0007669"/>
    <property type="project" value="InterPro"/>
</dbReference>
<dbReference type="PROSITE" id="PS50929">
    <property type="entry name" value="ABC_TM1F"/>
    <property type="match status" value="1"/>
</dbReference>
<keyword evidence="9 11" id="KW-0472">Membrane</keyword>
<dbReference type="GO" id="GO:0015910">
    <property type="term" value="P:long-chain fatty acid import into peroxisome"/>
    <property type="evidence" value="ECO:0007669"/>
    <property type="project" value="TreeGrafter"/>
</dbReference>
<dbReference type="Pfam" id="PF06472">
    <property type="entry name" value="ABC_membrane_2"/>
    <property type="match status" value="1"/>
</dbReference>
<feature type="domain" description="ABC transporter" evidence="12">
    <location>
        <begin position="405"/>
        <end position="622"/>
    </location>
</feature>
<dbReference type="OMA" id="DIQAGHF"/>
<dbReference type="PaxDb" id="55529-EKX51950"/>
<evidence type="ECO:0000313" key="14">
    <source>
        <dbReference type="EMBL" id="EKX51950.1"/>
    </source>
</evidence>
<keyword evidence="7" id="KW-0067">ATP-binding</keyword>
<reference evidence="16" key="2">
    <citation type="submission" date="2012-11" db="EMBL/GenBank/DDBJ databases">
        <authorList>
            <person name="Kuo A."/>
            <person name="Curtis B.A."/>
            <person name="Tanifuji G."/>
            <person name="Burki F."/>
            <person name="Gruber A."/>
            <person name="Irimia M."/>
            <person name="Maruyama S."/>
            <person name="Arias M.C."/>
            <person name="Ball S.G."/>
            <person name="Gile G.H."/>
            <person name="Hirakawa Y."/>
            <person name="Hopkins J.F."/>
            <person name="Rensing S.A."/>
            <person name="Schmutz J."/>
            <person name="Symeonidi A."/>
            <person name="Elias M."/>
            <person name="Eveleigh R.J."/>
            <person name="Herman E.K."/>
            <person name="Klute M.J."/>
            <person name="Nakayama T."/>
            <person name="Obornik M."/>
            <person name="Reyes-Prieto A."/>
            <person name="Armbrust E.V."/>
            <person name="Aves S.J."/>
            <person name="Beiko R.G."/>
            <person name="Coutinho P."/>
            <person name="Dacks J.B."/>
            <person name="Durnford D.G."/>
            <person name="Fast N.M."/>
            <person name="Green B.R."/>
            <person name="Grisdale C."/>
            <person name="Hempe F."/>
            <person name="Henrissat B."/>
            <person name="Hoppner M.P."/>
            <person name="Ishida K.-I."/>
            <person name="Kim E."/>
            <person name="Koreny L."/>
            <person name="Kroth P.G."/>
            <person name="Liu Y."/>
            <person name="Malik S.-B."/>
            <person name="Maier U.G."/>
            <person name="McRose D."/>
            <person name="Mock T."/>
            <person name="Neilson J.A."/>
            <person name="Onodera N.T."/>
            <person name="Poole A.M."/>
            <person name="Pritham E.J."/>
            <person name="Richards T.A."/>
            <person name="Rocap G."/>
            <person name="Roy S.W."/>
            <person name="Sarai C."/>
            <person name="Schaack S."/>
            <person name="Shirato S."/>
            <person name="Slamovits C.H."/>
            <person name="Spencer D.F."/>
            <person name="Suzuki S."/>
            <person name="Worden A.Z."/>
            <person name="Zauner S."/>
            <person name="Barry K."/>
            <person name="Bell C."/>
            <person name="Bharti A.K."/>
            <person name="Crow J.A."/>
            <person name="Grimwood J."/>
            <person name="Kramer R."/>
            <person name="Lindquist E."/>
            <person name="Lucas S."/>
            <person name="Salamov A."/>
            <person name="McFadden G.I."/>
            <person name="Lane C.E."/>
            <person name="Keeling P.J."/>
            <person name="Gray M.W."/>
            <person name="Grigoriev I.V."/>
            <person name="Archibald J.M."/>
        </authorList>
    </citation>
    <scope>NUCLEOTIDE SEQUENCE</scope>
    <source>
        <strain evidence="16">CCMP2712</strain>
    </source>
</reference>
<feature type="region of interest" description="Disordered" evidence="10">
    <location>
        <begin position="366"/>
        <end position="388"/>
    </location>
</feature>
<dbReference type="GO" id="GO:0042760">
    <property type="term" value="P:very long-chain fatty acid catabolic process"/>
    <property type="evidence" value="ECO:0007669"/>
    <property type="project" value="TreeGrafter"/>
</dbReference>
<dbReference type="InterPro" id="IPR027417">
    <property type="entry name" value="P-loop_NTPase"/>
</dbReference>
<dbReference type="GO" id="GO:0007031">
    <property type="term" value="P:peroxisome organization"/>
    <property type="evidence" value="ECO:0007669"/>
    <property type="project" value="TreeGrafter"/>
</dbReference>
<evidence type="ECO:0000256" key="7">
    <source>
        <dbReference type="ARBA" id="ARBA00022840"/>
    </source>
</evidence>
<dbReference type="PROSITE" id="PS00211">
    <property type="entry name" value="ABC_TRANSPORTER_1"/>
    <property type="match status" value="1"/>
</dbReference>
<dbReference type="SMART" id="SM00382">
    <property type="entry name" value="AAA"/>
    <property type="match status" value="1"/>
</dbReference>
<evidence type="ECO:0000256" key="6">
    <source>
        <dbReference type="ARBA" id="ARBA00022741"/>
    </source>
</evidence>
<reference evidence="15" key="3">
    <citation type="submission" date="2016-03" db="UniProtKB">
        <authorList>
            <consortium name="EnsemblProtists"/>
        </authorList>
    </citation>
    <scope>IDENTIFICATION</scope>
</reference>
<evidence type="ECO:0000313" key="15">
    <source>
        <dbReference type="EnsemblProtists" id="EKX51950"/>
    </source>
</evidence>
<dbReference type="PROSITE" id="PS50893">
    <property type="entry name" value="ABC_TRANSPORTER_2"/>
    <property type="match status" value="1"/>
</dbReference>
<dbReference type="FunFam" id="3.40.50.300:FF:000636">
    <property type="entry name" value="ATP-binding cassette sub-family D member 3"/>
    <property type="match status" value="1"/>
</dbReference>
<dbReference type="AlphaFoldDB" id="L1JUR7"/>
<feature type="compositionally biased region" description="Basic and acidic residues" evidence="10">
    <location>
        <begin position="374"/>
        <end position="385"/>
    </location>
</feature>
<reference evidence="14 16" key="1">
    <citation type="journal article" date="2012" name="Nature">
        <title>Algal genomes reveal evolutionary mosaicism and the fate of nucleomorphs.</title>
        <authorList>
            <consortium name="DOE Joint Genome Institute"/>
            <person name="Curtis B.A."/>
            <person name="Tanifuji G."/>
            <person name="Burki F."/>
            <person name="Gruber A."/>
            <person name="Irimia M."/>
            <person name="Maruyama S."/>
            <person name="Arias M.C."/>
            <person name="Ball S.G."/>
            <person name="Gile G.H."/>
            <person name="Hirakawa Y."/>
            <person name="Hopkins J.F."/>
            <person name="Kuo A."/>
            <person name="Rensing S.A."/>
            <person name="Schmutz J."/>
            <person name="Symeonidi A."/>
            <person name="Elias M."/>
            <person name="Eveleigh R.J."/>
            <person name="Herman E.K."/>
            <person name="Klute M.J."/>
            <person name="Nakayama T."/>
            <person name="Obornik M."/>
            <person name="Reyes-Prieto A."/>
            <person name="Armbrust E.V."/>
            <person name="Aves S.J."/>
            <person name="Beiko R.G."/>
            <person name="Coutinho P."/>
            <person name="Dacks J.B."/>
            <person name="Durnford D.G."/>
            <person name="Fast N.M."/>
            <person name="Green B.R."/>
            <person name="Grisdale C.J."/>
            <person name="Hempel F."/>
            <person name="Henrissat B."/>
            <person name="Hoppner M.P."/>
            <person name="Ishida K."/>
            <person name="Kim E."/>
            <person name="Koreny L."/>
            <person name="Kroth P.G."/>
            <person name="Liu Y."/>
            <person name="Malik S.B."/>
            <person name="Maier U.G."/>
            <person name="McRose D."/>
            <person name="Mock T."/>
            <person name="Neilson J.A."/>
            <person name="Onodera N.T."/>
            <person name="Poole A.M."/>
            <person name="Pritham E.J."/>
            <person name="Richards T.A."/>
            <person name="Rocap G."/>
            <person name="Roy S.W."/>
            <person name="Sarai C."/>
            <person name="Schaack S."/>
            <person name="Shirato S."/>
            <person name="Slamovits C.H."/>
            <person name="Spencer D.F."/>
            <person name="Suzuki S."/>
            <person name="Worden A.Z."/>
            <person name="Zauner S."/>
            <person name="Barry K."/>
            <person name="Bell C."/>
            <person name="Bharti A.K."/>
            <person name="Crow J.A."/>
            <person name="Grimwood J."/>
            <person name="Kramer R."/>
            <person name="Lindquist E."/>
            <person name="Lucas S."/>
            <person name="Salamov A."/>
            <person name="McFadden G.I."/>
            <person name="Lane C.E."/>
            <person name="Keeling P.J."/>
            <person name="Gray M.W."/>
            <person name="Grigoriev I.V."/>
            <person name="Archibald J.M."/>
        </authorList>
    </citation>
    <scope>NUCLEOTIDE SEQUENCE</scope>
    <source>
        <strain evidence="14 16">CCMP2712</strain>
    </source>
</reference>
<dbReference type="EnsemblProtists" id="EKX51950">
    <property type="protein sequence ID" value="EKX51950"/>
    <property type="gene ID" value="GUITHDRAFT_84943"/>
</dbReference>
<evidence type="ECO:0000256" key="10">
    <source>
        <dbReference type="SAM" id="MobiDB-lite"/>
    </source>
</evidence>
<dbReference type="Gene3D" id="3.40.50.300">
    <property type="entry name" value="P-loop containing nucleotide triphosphate hydrolases"/>
    <property type="match status" value="1"/>
</dbReference>
<organism evidence="14">
    <name type="scientific">Guillardia theta (strain CCMP2712)</name>
    <name type="common">Cryptophyte</name>
    <dbReference type="NCBI Taxonomy" id="905079"/>
    <lineage>
        <taxon>Eukaryota</taxon>
        <taxon>Cryptophyceae</taxon>
        <taxon>Pyrenomonadales</taxon>
        <taxon>Geminigeraceae</taxon>
        <taxon>Guillardia</taxon>
    </lineage>
</organism>
<dbReference type="STRING" id="905079.L1JUR7"/>
<evidence type="ECO:0000256" key="3">
    <source>
        <dbReference type="ARBA" id="ARBA00008575"/>
    </source>
</evidence>
<dbReference type="KEGG" id="gtt:GUITHDRAFT_84943"/>
<evidence type="ECO:0000313" key="16">
    <source>
        <dbReference type="Proteomes" id="UP000011087"/>
    </source>
</evidence>
<evidence type="ECO:0000256" key="1">
    <source>
        <dbReference type="ARBA" id="ARBA00004229"/>
    </source>
</evidence>
<dbReference type="GO" id="GO:0016887">
    <property type="term" value="F:ATP hydrolysis activity"/>
    <property type="evidence" value="ECO:0007669"/>
    <property type="project" value="InterPro"/>
</dbReference>
<dbReference type="CDD" id="cd03223">
    <property type="entry name" value="ABCD_peroxisomal_ALDP"/>
    <property type="match status" value="1"/>
</dbReference>
<dbReference type="GO" id="GO:0005524">
    <property type="term" value="F:ATP binding"/>
    <property type="evidence" value="ECO:0007669"/>
    <property type="project" value="UniProtKB-KW"/>
</dbReference>
<gene>
    <name evidence="14" type="ORF">GUITHDRAFT_84943</name>
</gene>
<dbReference type="InterPro" id="IPR036640">
    <property type="entry name" value="ABC1_TM_sf"/>
</dbReference>
<dbReference type="Gene3D" id="1.20.1560.10">
    <property type="entry name" value="ABC transporter type 1, transmembrane domain"/>
    <property type="match status" value="1"/>
</dbReference>
<dbReference type="PANTHER" id="PTHR11384">
    <property type="entry name" value="ATP-BINDING CASSETTE, SUB-FAMILY D MEMBER"/>
    <property type="match status" value="1"/>
</dbReference>
<keyword evidence="4" id="KW-0813">Transport</keyword>
<evidence type="ECO:0000256" key="4">
    <source>
        <dbReference type="ARBA" id="ARBA00022448"/>
    </source>
</evidence>
<dbReference type="GO" id="GO:0009507">
    <property type="term" value="C:chloroplast"/>
    <property type="evidence" value="ECO:0007669"/>
    <property type="project" value="UniProtKB-SubCell"/>
</dbReference>
<dbReference type="InterPro" id="IPR003593">
    <property type="entry name" value="AAA+_ATPase"/>
</dbReference>
<name>L1JUR7_GUITC</name>
<comment type="subcellular location">
    <subcellularLocation>
        <location evidence="2">Peroxisome membrane</location>
        <topology evidence="2">Multi-pass membrane protein</topology>
    </subcellularLocation>
    <subcellularLocation>
        <location evidence="1">Plastid</location>
        <location evidence="1">Chloroplast</location>
    </subcellularLocation>
</comment>
<dbReference type="InterPro" id="IPR017871">
    <property type="entry name" value="ABC_transporter-like_CS"/>
</dbReference>
<dbReference type="GO" id="GO:0005324">
    <property type="term" value="F:long-chain fatty acid transmembrane transporter activity"/>
    <property type="evidence" value="ECO:0007669"/>
    <property type="project" value="TreeGrafter"/>
</dbReference>
<dbReference type="OrthoDB" id="422637at2759"/>
<dbReference type="PANTHER" id="PTHR11384:SF62">
    <property type="entry name" value="ATP-BINDING CASSETTE SUB-FAMILY D MEMBER 3"/>
    <property type="match status" value="1"/>
</dbReference>
<dbReference type="RefSeq" id="XP_005838930.1">
    <property type="nucleotide sequence ID" value="XM_005838873.1"/>
</dbReference>
<keyword evidence="16" id="KW-1185">Reference proteome</keyword>
<keyword evidence="5 11" id="KW-0812">Transmembrane</keyword>
<dbReference type="eggNOG" id="KOG0060">
    <property type="taxonomic scope" value="Eukaryota"/>
</dbReference>
<dbReference type="Pfam" id="PF00005">
    <property type="entry name" value="ABC_tran"/>
    <property type="match status" value="1"/>
</dbReference>
<dbReference type="EMBL" id="JH992974">
    <property type="protein sequence ID" value="EKX51950.1"/>
    <property type="molecule type" value="Genomic_DNA"/>
</dbReference>
<dbReference type="Proteomes" id="UP000011087">
    <property type="component" value="Unassembled WGS sequence"/>
</dbReference>